<dbReference type="InterPro" id="IPR006137">
    <property type="entry name" value="NADH_UbQ_OxRdtase-like_20kDa"/>
</dbReference>
<protein>
    <submittedName>
        <fullName evidence="3">Bidirectional hydrogenase Y subunit</fullName>
        <ecNumber evidence="3">1.12.1.2</ecNumber>
    </submittedName>
</protein>
<dbReference type="PANTHER" id="PTHR42845:SF1">
    <property type="entry name" value="HYDROGENASE SMALL SUBUNIT"/>
    <property type="match status" value="1"/>
</dbReference>
<dbReference type="OrthoDB" id="9787729at2"/>
<dbReference type="InterPro" id="IPR051349">
    <property type="entry name" value="Hydrogenase_assoc-protein"/>
</dbReference>
<reference evidence="4" key="1">
    <citation type="submission" date="2018-05" db="EMBL/GenBank/DDBJ databases">
        <authorList>
            <person name="Hao L."/>
        </authorList>
    </citation>
    <scope>NUCLEOTIDE SEQUENCE [LARGE SCALE GENOMIC DNA]</scope>
</reference>
<keyword evidence="4" id="KW-1185">Reference proteome</keyword>
<dbReference type="Gene3D" id="3.40.50.700">
    <property type="entry name" value="NADH:ubiquinone oxidoreductase-like, 20kDa subunit"/>
    <property type="match status" value="1"/>
</dbReference>
<organism evidence="3 4">
    <name type="scientific">Candidatus Bipolaricaulis anaerobius</name>
    <dbReference type="NCBI Taxonomy" id="2026885"/>
    <lineage>
        <taxon>Bacteria</taxon>
        <taxon>Candidatus Bipolaricaulota</taxon>
        <taxon>Candidatus Bipolaricaulia</taxon>
        <taxon>Candidatus Bipolaricaulales</taxon>
        <taxon>Candidatus Bipolaricaulaceae</taxon>
        <taxon>Candidatus Bipolaricaulis</taxon>
    </lineage>
</organism>
<keyword evidence="1 3" id="KW-0560">Oxidoreductase</keyword>
<dbReference type="Proteomes" id="UP000249818">
    <property type="component" value="Chromosome BARAN1"/>
</dbReference>
<dbReference type="AlphaFoldDB" id="A0A2X3K5F9"/>
<evidence type="ECO:0000259" key="2">
    <source>
        <dbReference type="Pfam" id="PF01058"/>
    </source>
</evidence>
<dbReference type="KEGG" id="bana:BARAN1_0493"/>
<evidence type="ECO:0000256" key="1">
    <source>
        <dbReference type="ARBA" id="ARBA00023002"/>
    </source>
</evidence>
<dbReference type="SUPFAM" id="SSF56770">
    <property type="entry name" value="HydA/Nqo6-like"/>
    <property type="match status" value="1"/>
</dbReference>
<dbReference type="PANTHER" id="PTHR42845">
    <property type="entry name" value="COENZYME F420-REDUCING HYDROGENASE, GAMMA SUBUNIT"/>
    <property type="match status" value="1"/>
</dbReference>
<dbReference type="Pfam" id="PF01058">
    <property type="entry name" value="Oxidored_q6"/>
    <property type="match status" value="1"/>
</dbReference>
<dbReference type="RefSeq" id="WP_122030721.1">
    <property type="nucleotide sequence ID" value="NZ_LS483254.1"/>
</dbReference>
<dbReference type="EMBL" id="LS483254">
    <property type="protein sequence ID" value="SQD92517.1"/>
    <property type="molecule type" value="Genomic_DNA"/>
</dbReference>
<proteinExistence type="predicted"/>
<dbReference type="InterPro" id="IPR037024">
    <property type="entry name" value="NiFe_Hase_small_N_sf"/>
</dbReference>
<dbReference type="GO" id="GO:0051536">
    <property type="term" value="F:iron-sulfur cluster binding"/>
    <property type="evidence" value="ECO:0007669"/>
    <property type="project" value="InterPro"/>
</dbReference>
<gene>
    <name evidence="3" type="primary">hoxY</name>
    <name evidence="3" type="ORF">BARAN1_0493</name>
</gene>
<evidence type="ECO:0000313" key="3">
    <source>
        <dbReference type="EMBL" id="SQD92517.1"/>
    </source>
</evidence>
<evidence type="ECO:0000313" key="4">
    <source>
        <dbReference type="Proteomes" id="UP000249818"/>
    </source>
</evidence>
<accession>A0A2X3K5F9</accession>
<dbReference type="EC" id="1.12.1.2" evidence="3"/>
<feature type="domain" description="NADH:ubiquinone oxidoreductase-like 20kDa subunit" evidence="2">
    <location>
        <begin position="14"/>
        <end position="156"/>
    </location>
</feature>
<dbReference type="GO" id="GO:0047985">
    <property type="term" value="F:hydrogen dehydrogenase activity"/>
    <property type="evidence" value="ECO:0007669"/>
    <property type="project" value="UniProtKB-EC"/>
</dbReference>
<name>A0A2X3K5F9_9BACT</name>
<sequence length="175" mass="19358">MPKVRVASVWFSGCSGCHMSFLDLDERLLELATKVEFVYSPIVDIKEYPDDVDVLLVEGAIGNSEQRHLLTEMRRKTKILVAFGDCAVTGNVPSLRNPIHREEVLRTVYGEGEVPGLEEGDVPQLLPQALPLHAIVTVDRFLPGCPPPADRIWVFLQGLLAGKRPELTGADLRFG</sequence>